<dbReference type="SUPFAM" id="SSF48498">
    <property type="entry name" value="Tetracyclin repressor-like, C-terminal domain"/>
    <property type="match status" value="1"/>
</dbReference>
<dbReference type="Gene3D" id="1.10.357.10">
    <property type="entry name" value="Tetracycline Repressor, domain 2"/>
    <property type="match status" value="1"/>
</dbReference>
<keyword evidence="5" id="KW-1185">Reference proteome</keyword>
<accession>A0ABR8XW35</accession>
<feature type="DNA-binding region" description="H-T-H motif" evidence="2">
    <location>
        <begin position="25"/>
        <end position="44"/>
    </location>
</feature>
<evidence type="ECO:0000256" key="2">
    <source>
        <dbReference type="PROSITE-ProRule" id="PRU00335"/>
    </source>
</evidence>
<protein>
    <submittedName>
        <fullName evidence="4">TetR/AcrR family transcriptional regulator</fullName>
    </submittedName>
</protein>
<comment type="caution">
    <text evidence="4">The sequence shown here is derived from an EMBL/GenBank/DDBJ whole genome shotgun (WGS) entry which is preliminary data.</text>
</comment>
<dbReference type="PANTHER" id="PTHR43479:SF11">
    <property type="entry name" value="ACREF_ENVCD OPERON REPRESSOR-RELATED"/>
    <property type="match status" value="1"/>
</dbReference>
<feature type="domain" description="HTH tetR-type" evidence="3">
    <location>
        <begin position="2"/>
        <end position="62"/>
    </location>
</feature>
<dbReference type="InterPro" id="IPR023772">
    <property type="entry name" value="DNA-bd_HTH_TetR-type_CS"/>
</dbReference>
<sequence>MITTKEEMSKVAVSLFKQDGFENISVAKICEALNVTRGSFYHHFESKNELLLFWFTKNAQQFVHFDRTISSPKATLKKFILDYASLITLIGKDLMYFIFMAELELKGEHFYIYYGERQEFKELVDLAKEKGEITSLIETKQLMDMFSAAFLGTVVLWRFHQDELNIIDNVEQIFETIYK</sequence>
<proteinExistence type="predicted"/>
<evidence type="ECO:0000313" key="4">
    <source>
        <dbReference type="EMBL" id="MBD8036150.1"/>
    </source>
</evidence>
<dbReference type="SUPFAM" id="SSF46689">
    <property type="entry name" value="Homeodomain-like"/>
    <property type="match status" value="1"/>
</dbReference>
<dbReference type="PANTHER" id="PTHR43479">
    <property type="entry name" value="ACREF/ENVCD OPERON REPRESSOR-RELATED"/>
    <property type="match status" value="1"/>
</dbReference>
<name>A0ABR8XW35_9BACL</name>
<dbReference type="PROSITE" id="PS01081">
    <property type="entry name" value="HTH_TETR_1"/>
    <property type="match status" value="1"/>
</dbReference>
<keyword evidence="1 2" id="KW-0238">DNA-binding</keyword>
<dbReference type="PRINTS" id="PR00455">
    <property type="entry name" value="HTHTETR"/>
</dbReference>
<dbReference type="InterPro" id="IPR001647">
    <property type="entry name" value="HTH_TetR"/>
</dbReference>
<evidence type="ECO:0000259" key="3">
    <source>
        <dbReference type="PROSITE" id="PS50977"/>
    </source>
</evidence>
<dbReference type="Proteomes" id="UP000619101">
    <property type="component" value="Unassembled WGS sequence"/>
</dbReference>
<organism evidence="4 5">
    <name type="scientific">Solibacillus faecavium</name>
    <dbReference type="NCBI Taxonomy" id="2762221"/>
    <lineage>
        <taxon>Bacteria</taxon>
        <taxon>Bacillati</taxon>
        <taxon>Bacillota</taxon>
        <taxon>Bacilli</taxon>
        <taxon>Bacillales</taxon>
        <taxon>Caryophanaceae</taxon>
        <taxon>Solibacillus</taxon>
    </lineage>
</organism>
<dbReference type="InterPro" id="IPR036271">
    <property type="entry name" value="Tet_transcr_reg_TetR-rel_C_sf"/>
</dbReference>
<evidence type="ECO:0000256" key="1">
    <source>
        <dbReference type="ARBA" id="ARBA00023125"/>
    </source>
</evidence>
<evidence type="ECO:0000313" key="5">
    <source>
        <dbReference type="Proteomes" id="UP000619101"/>
    </source>
</evidence>
<reference evidence="4 5" key="1">
    <citation type="submission" date="2020-08" db="EMBL/GenBank/DDBJ databases">
        <title>A Genomic Blueprint of the Chicken Gut Microbiome.</title>
        <authorList>
            <person name="Gilroy R."/>
            <person name="Ravi A."/>
            <person name="Getino M."/>
            <person name="Pursley I."/>
            <person name="Horton D.L."/>
            <person name="Alikhan N.-F."/>
            <person name="Baker D."/>
            <person name="Gharbi K."/>
            <person name="Hall N."/>
            <person name="Watson M."/>
            <person name="Adriaenssens E.M."/>
            <person name="Foster-Nyarko E."/>
            <person name="Jarju S."/>
            <person name="Secka A."/>
            <person name="Antonio M."/>
            <person name="Oren A."/>
            <person name="Chaudhuri R."/>
            <person name="La Ragione R.M."/>
            <person name="Hildebrand F."/>
            <person name="Pallen M.J."/>
        </authorList>
    </citation>
    <scope>NUCLEOTIDE SEQUENCE [LARGE SCALE GENOMIC DNA]</scope>
    <source>
        <strain evidence="4 5">A46</strain>
    </source>
</reference>
<dbReference type="PROSITE" id="PS50977">
    <property type="entry name" value="HTH_TETR_2"/>
    <property type="match status" value="1"/>
</dbReference>
<dbReference type="InterPro" id="IPR009057">
    <property type="entry name" value="Homeodomain-like_sf"/>
</dbReference>
<dbReference type="RefSeq" id="WP_191699107.1">
    <property type="nucleotide sequence ID" value="NZ_JACSPZ010000002.1"/>
</dbReference>
<dbReference type="InterPro" id="IPR050624">
    <property type="entry name" value="HTH-type_Tx_Regulator"/>
</dbReference>
<dbReference type="EMBL" id="JACSPZ010000002">
    <property type="protein sequence ID" value="MBD8036150.1"/>
    <property type="molecule type" value="Genomic_DNA"/>
</dbReference>
<gene>
    <name evidence="4" type="ORF">H9635_05300</name>
</gene>
<dbReference type="Pfam" id="PF00440">
    <property type="entry name" value="TetR_N"/>
    <property type="match status" value="1"/>
</dbReference>